<dbReference type="InterPro" id="IPR036876">
    <property type="entry name" value="UVR_dom_sf"/>
</dbReference>
<dbReference type="GO" id="GO:0003677">
    <property type="term" value="F:DNA binding"/>
    <property type="evidence" value="ECO:0007669"/>
    <property type="project" value="UniProtKB-UniRule"/>
</dbReference>
<dbReference type="AlphaFoldDB" id="A0A415PKN6"/>
<dbReference type="Gene3D" id="1.10.150.20">
    <property type="entry name" value="5' to 3' exonuclease, C-terminal subdomain"/>
    <property type="match status" value="1"/>
</dbReference>
<dbReference type="GO" id="GO:0006289">
    <property type="term" value="P:nucleotide-excision repair"/>
    <property type="evidence" value="ECO:0007669"/>
    <property type="project" value="UniProtKB-UniRule"/>
</dbReference>
<dbReference type="InterPro" id="IPR038476">
    <property type="entry name" value="UvrC_RNase_H_dom_sf"/>
</dbReference>
<dbReference type="PANTHER" id="PTHR30562">
    <property type="entry name" value="UVRC/OXIDOREDUCTASE"/>
    <property type="match status" value="1"/>
</dbReference>
<reference evidence="12 13" key="1">
    <citation type="submission" date="2018-08" db="EMBL/GenBank/DDBJ databases">
        <title>A genome reference for cultivated species of the human gut microbiota.</title>
        <authorList>
            <person name="Zou Y."/>
            <person name="Xue W."/>
            <person name="Luo G."/>
        </authorList>
    </citation>
    <scope>NUCLEOTIDE SEQUENCE [LARGE SCALE GENOMIC DNA]</scope>
    <source>
        <strain evidence="12 13">AF35-6BH</strain>
    </source>
</reference>
<evidence type="ECO:0000313" key="12">
    <source>
        <dbReference type="EMBL" id="RHM13281.1"/>
    </source>
</evidence>
<dbReference type="Gene3D" id="3.30.420.340">
    <property type="entry name" value="UvrC, RNAse H endonuclease domain"/>
    <property type="match status" value="1"/>
</dbReference>
<organism evidence="12 13">
    <name type="scientific">Amedibacillus dolichus</name>
    <dbReference type="NCBI Taxonomy" id="31971"/>
    <lineage>
        <taxon>Bacteria</taxon>
        <taxon>Bacillati</taxon>
        <taxon>Bacillota</taxon>
        <taxon>Erysipelotrichia</taxon>
        <taxon>Erysipelotrichales</taxon>
        <taxon>Erysipelotrichaceae</taxon>
        <taxon>Amedibacillus</taxon>
    </lineage>
</organism>
<evidence type="ECO:0000256" key="6">
    <source>
        <dbReference type="HAMAP-Rule" id="MF_00203"/>
    </source>
</evidence>
<dbReference type="InterPro" id="IPR010994">
    <property type="entry name" value="RuvA_2-like"/>
</dbReference>
<dbReference type="EMBL" id="QRPK01000013">
    <property type="protein sequence ID" value="RHM13281.1"/>
    <property type="molecule type" value="Genomic_DNA"/>
</dbReference>
<evidence type="ECO:0000256" key="4">
    <source>
        <dbReference type="ARBA" id="ARBA00022881"/>
    </source>
</evidence>
<dbReference type="InterPro" id="IPR004791">
    <property type="entry name" value="UvrC"/>
</dbReference>
<evidence type="ECO:0000259" key="8">
    <source>
        <dbReference type="PROSITE" id="PS50151"/>
    </source>
</evidence>
<comment type="subunit">
    <text evidence="6">Interacts with UvrB in an incision complex.</text>
</comment>
<comment type="subcellular location">
    <subcellularLocation>
        <location evidence="6">Cytoplasm</location>
    </subcellularLocation>
</comment>
<dbReference type="InterPro" id="IPR035901">
    <property type="entry name" value="GIY-YIG_endonuc_sf"/>
</dbReference>
<name>A0A415PKN6_9FIRM</name>
<keyword evidence="1 6" id="KW-0963">Cytoplasm</keyword>
<keyword evidence="5 6" id="KW-0234">DNA repair</keyword>
<evidence type="ECO:0000313" key="11">
    <source>
        <dbReference type="EMBL" id="MBS4884650.1"/>
    </source>
</evidence>
<feature type="domain" description="UvrC family homology region profile" evidence="10">
    <location>
        <begin position="249"/>
        <end position="463"/>
    </location>
</feature>
<dbReference type="GO" id="GO:0009432">
    <property type="term" value="P:SOS response"/>
    <property type="evidence" value="ECO:0007669"/>
    <property type="project" value="UniProtKB-UniRule"/>
</dbReference>
<dbReference type="PANTHER" id="PTHR30562:SF1">
    <property type="entry name" value="UVRABC SYSTEM PROTEIN C"/>
    <property type="match status" value="1"/>
</dbReference>
<dbReference type="GO" id="GO:0005737">
    <property type="term" value="C:cytoplasm"/>
    <property type="evidence" value="ECO:0007669"/>
    <property type="project" value="UniProtKB-SubCell"/>
</dbReference>
<keyword evidence="6" id="KW-0742">SOS response</keyword>
<evidence type="ECO:0000256" key="7">
    <source>
        <dbReference type="SAM" id="Coils"/>
    </source>
</evidence>
<dbReference type="SUPFAM" id="SSF47781">
    <property type="entry name" value="RuvA domain 2-like"/>
    <property type="match status" value="1"/>
</dbReference>
<dbReference type="Pfam" id="PF22920">
    <property type="entry name" value="UvrC_RNaseH"/>
    <property type="match status" value="1"/>
</dbReference>
<feature type="domain" description="UVR" evidence="8">
    <location>
        <begin position="198"/>
        <end position="233"/>
    </location>
</feature>
<keyword evidence="3 6" id="KW-0228">DNA excision</keyword>
<comment type="function">
    <text evidence="6">The UvrABC repair system catalyzes the recognition and processing of DNA lesions. UvrC both incises the 5' and 3' sides of the lesion. The N-terminal half is responsible for the 3' incision and the C-terminal half is responsible for the 5' incision.</text>
</comment>
<evidence type="ECO:0000259" key="9">
    <source>
        <dbReference type="PROSITE" id="PS50164"/>
    </source>
</evidence>
<dbReference type="EMBL" id="JAGZMZ010000020">
    <property type="protein sequence ID" value="MBS4884650.1"/>
    <property type="molecule type" value="Genomic_DNA"/>
</dbReference>
<evidence type="ECO:0000259" key="10">
    <source>
        <dbReference type="PROSITE" id="PS50165"/>
    </source>
</evidence>
<feature type="domain" description="GIY-YIG" evidence="9">
    <location>
        <begin position="16"/>
        <end position="93"/>
    </location>
</feature>
<dbReference type="InterPro" id="IPR050066">
    <property type="entry name" value="UvrABC_protein_C"/>
</dbReference>
<dbReference type="SUPFAM" id="SSF46600">
    <property type="entry name" value="C-terminal UvrC-binding domain of UvrB"/>
    <property type="match status" value="1"/>
</dbReference>
<comment type="caution">
    <text evidence="12">The sequence shown here is derived from an EMBL/GenBank/DDBJ whole genome shotgun (WGS) entry which is preliminary data.</text>
</comment>
<feature type="coiled-coil region" evidence="7">
    <location>
        <begin position="194"/>
        <end position="221"/>
    </location>
</feature>
<dbReference type="Proteomes" id="UP000284868">
    <property type="component" value="Unassembled WGS sequence"/>
</dbReference>
<keyword evidence="4 6" id="KW-0267">Excision nuclease</keyword>
<dbReference type="NCBIfam" id="TIGR00194">
    <property type="entry name" value="uvrC"/>
    <property type="match status" value="1"/>
</dbReference>
<evidence type="ECO:0000313" key="13">
    <source>
        <dbReference type="Proteomes" id="UP000284868"/>
    </source>
</evidence>
<proteinExistence type="inferred from homology"/>
<dbReference type="CDD" id="cd10434">
    <property type="entry name" value="GIY-YIG_UvrC_Cho"/>
    <property type="match status" value="1"/>
</dbReference>
<dbReference type="GO" id="GO:0009380">
    <property type="term" value="C:excinuclease repair complex"/>
    <property type="evidence" value="ECO:0007669"/>
    <property type="project" value="InterPro"/>
</dbReference>
<dbReference type="Gene3D" id="3.40.1440.10">
    <property type="entry name" value="GIY-YIG endonuclease"/>
    <property type="match status" value="1"/>
</dbReference>
<evidence type="ECO:0000256" key="3">
    <source>
        <dbReference type="ARBA" id="ARBA00022769"/>
    </source>
</evidence>
<dbReference type="PROSITE" id="PS50164">
    <property type="entry name" value="GIY_YIG"/>
    <property type="match status" value="1"/>
</dbReference>
<dbReference type="GO" id="GO:0009381">
    <property type="term" value="F:excinuclease ABC activity"/>
    <property type="evidence" value="ECO:0007669"/>
    <property type="project" value="UniProtKB-UniRule"/>
</dbReference>
<protein>
    <recommendedName>
        <fullName evidence="6">UvrABC system protein C</fullName>
        <shortName evidence="6">Protein UvrC</shortName>
    </recommendedName>
    <alternativeName>
        <fullName evidence="6">Excinuclease ABC subunit C</fullName>
    </alternativeName>
</protein>
<reference evidence="11" key="2">
    <citation type="submission" date="2021-02" db="EMBL/GenBank/DDBJ databases">
        <title>Infant gut strain persistence is associated with maternal origin, phylogeny, and functional potential including surface adhesion and iron acquisition.</title>
        <authorList>
            <person name="Lou Y.C."/>
        </authorList>
    </citation>
    <scope>NUCLEOTIDE SEQUENCE</scope>
    <source>
        <strain evidence="11">L3_108_103G1_dasL3_108_103G1_concoct_2</strain>
    </source>
</reference>
<dbReference type="PROSITE" id="PS50165">
    <property type="entry name" value="UVRC"/>
    <property type="match status" value="1"/>
</dbReference>
<dbReference type="RefSeq" id="WP_118365430.1">
    <property type="nucleotide sequence ID" value="NZ_CAJKGD010000022.1"/>
</dbReference>
<dbReference type="InterPro" id="IPR001943">
    <property type="entry name" value="UVR_dom"/>
</dbReference>
<dbReference type="FunFam" id="3.40.1440.10:FF:000001">
    <property type="entry name" value="UvrABC system protein C"/>
    <property type="match status" value="1"/>
</dbReference>
<keyword evidence="2 6" id="KW-0227">DNA damage</keyword>
<dbReference type="InterPro" id="IPR000305">
    <property type="entry name" value="GIY-YIG_endonuc"/>
</dbReference>
<accession>A0A415PKN6</accession>
<evidence type="ECO:0000256" key="5">
    <source>
        <dbReference type="ARBA" id="ARBA00023204"/>
    </source>
</evidence>
<sequence>MANMAKIEDKLAILPALPGCYLMKNKQGEIIYVGKAKKLKNRVRQYFHGAHDFKTTRLVANIDDFEYIVCGSEKEALLLEINLIKKHTPQYNIMFMDDKTYPYLKLTKEKAPLLRVVRNTKDKKATYFGPFPDSSAAYDTQKLLNRIYPLRKCNRLPKKECLYYHMGQCLAPCVNVIDEQVYADMAQGIRKFLRGDVKEIVERLKAEMKEASEALQFEKAQEKLSLIQAIEHVTARQQIDFKDHKDRDVFGYYVDKGYISIQGFFMRGGKLIERTLSITPLYEDAMEAFQSFVLQYYANNPLPQEILLPKEYDVEHLVQILDTKIVQPIRGDKLKLVEMVLANAKNSHEQKFELISRKDHRREEGMQQLCQLLGKEIHRIELFDNSHISGAYNVSGMVVYKDGEPSKQDYRTYRLQEYRSDLDSMKEVIYRRYVRLLKERGKFPDLLIVDGGWLQIEAAKEIIDALEVSITVCGLVKDDNHRTSNLMDSEGRVLTVSKESSLFFLLTQMQDEVHRFAISYHRRLRGKGMTKSILDEVEGIGNVRKKKIWNHFKSLKRLKQASVEEIAAVVPMQVAQSVYNILHNTDQNENPA</sequence>
<dbReference type="SUPFAM" id="SSF82771">
    <property type="entry name" value="GIY-YIG endonuclease"/>
    <property type="match status" value="1"/>
</dbReference>
<dbReference type="InterPro" id="IPR047296">
    <property type="entry name" value="GIY-YIG_UvrC_Cho"/>
</dbReference>
<gene>
    <name evidence="6 11" type="primary">uvrC</name>
    <name evidence="12" type="ORF">DWZ83_04080</name>
    <name evidence="11" type="ORF">KHZ85_07780</name>
</gene>
<comment type="similarity">
    <text evidence="6">Belongs to the UvrC family.</text>
</comment>
<dbReference type="Pfam" id="PF08459">
    <property type="entry name" value="UvrC_RNaseH_dom"/>
    <property type="match status" value="1"/>
</dbReference>
<evidence type="ECO:0000256" key="1">
    <source>
        <dbReference type="ARBA" id="ARBA00022490"/>
    </source>
</evidence>
<evidence type="ECO:0000256" key="2">
    <source>
        <dbReference type="ARBA" id="ARBA00022763"/>
    </source>
</evidence>
<dbReference type="OrthoDB" id="9804933at2"/>
<dbReference type="InterPro" id="IPR001162">
    <property type="entry name" value="UvrC_RNase_H_dom"/>
</dbReference>
<keyword evidence="7" id="KW-0175">Coiled coil</keyword>
<dbReference type="SMART" id="SM00465">
    <property type="entry name" value="GIYc"/>
    <property type="match status" value="1"/>
</dbReference>
<keyword evidence="13" id="KW-1185">Reference proteome</keyword>
<dbReference type="HAMAP" id="MF_00203">
    <property type="entry name" value="UvrC"/>
    <property type="match status" value="1"/>
</dbReference>
<dbReference type="PROSITE" id="PS50151">
    <property type="entry name" value="UVR"/>
    <property type="match status" value="1"/>
</dbReference>
<dbReference type="Pfam" id="PF01541">
    <property type="entry name" value="GIY-YIG"/>
    <property type="match status" value="1"/>
</dbReference>
<dbReference type="Proteomes" id="UP000753219">
    <property type="component" value="Unassembled WGS sequence"/>
</dbReference>